<dbReference type="EMBL" id="BARU01039652">
    <property type="protein sequence ID" value="GAH83446.1"/>
    <property type="molecule type" value="Genomic_DNA"/>
</dbReference>
<dbReference type="AlphaFoldDB" id="X1IM10"/>
<organism evidence="2">
    <name type="scientific">marine sediment metagenome</name>
    <dbReference type="NCBI Taxonomy" id="412755"/>
    <lineage>
        <taxon>unclassified sequences</taxon>
        <taxon>metagenomes</taxon>
        <taxon>ecological metagenomes</taxon>
    </lineage>
</organism>
<feature type="non-terminal residue" evidence="2">
    <location>
        <position position="206"/>
    </location>
</feature>
<evidence type="ECO:0000313" key="2">
    <source>
        <dbReference type="EMBL" id="GAH83446.1"/>
    </source>
</evidence>
<reference evidence="2" key="1">
    <citation type="journal article" date="2014" name="Front. Microbiol.">
        <title>High frequency of phylogenetically diverse reductive dehalogenase-homologous genes in deep subseafloor sedimentary metagenomes.</title>
        <authorList>
            <person name="Kawai M."/>
            <person name="Futagami T."/>
            <person name="Toyoda A."/>
            <person name="Takaki Y."/>
            <person name="Nishi S."/>
            <person name="Hori S."/>
            <person name="Arai W."/>
            <person name="Tsubouchi T."/>
            <person name="Morono Y."/>
            <person name="Uchiyama I."/>
            <person name="Ito T."/>
            <person name="Fujiyama A."/>
            <person name="Inagaki F."/>
            <person name="Takami H."/>
        </authorList>
    </citation>
    <scope>NUCLEOTIDE SEQUENCE</scope>
    <source>
        <strain evidence="2">Expedition CK06-06</strain>
    </source>
</reference>
<comment type="caution">
    <text evidence="2">The sequence shown here is derived from an EMBL/GenBank/DDBJ whole genome shotgun (WGS) entry which is preliminary data.</text>
</comment>
<dbReference type="SUPFAM" id="SSF110849">
    <property type="entry name" value="ParB/Sulfiredoxin"/>
    <property type="match status" value="1"/>
</dbReference>
<dbReference type="InterPro" id="IPR036086">
    <property type="entry name" value="ParB/Sulfiredoxin_sf"/>
</dbReference>
<proteinExistence type="predicted"/>
<sequence>MKETAQEVKVTVLVLDYDFYPREQIQSFHVKQMVEAMEAGVILPPIIVDRKSKRVVDGFHRVRAYQKLYGKDTTIPAILKTYKTETDMFADGIALNTTHGRPLTPYDKARCIARAEELKMEPQLTARALNMTPERLGELKTSRIATYKMKPVILKRTMAHLAGEELTDAQYAYNVKAGGMNQTFFINQVIAMLEADTVDWEDNKVV</sequence>
<gene>
    <name evidence="2" type="ORF">S03H2_61425</name>
</gene>
<accession>X1IM10</accession>
<feature type="domain" description="ParB-like N-terminal" evidence="1">
    <location>
        <begin position="6"/>
        <end position="97"/>
    </location>
</feature>
<protein>
    <recommendedName>
        <fullName evidence="1">ParB-like N-terminal domain-containing protein</fullName>
    </recommendedName>
</protein>
<dbReference type="Pfam" id="PF02195">
    <property type="entry name" value="ParB_N"/>
    <property type="match status" value="1"/>
</dbReference>
<dbReference type="Gene3D" id="3.90.1530.10">
    <property type="entry name" value="Conserved hypothetical protein from pyrococcus furiosus pfu- 392566-001, ParB domain"/>
    <property type="match status" value="1"/>
</dbReference>
<dbReference type="InterPro" id="IPR003115">
    <property type="entry name" value="ParB_N"/>
</dbReference>
<dbReference type="SMART" id="SM00470">
    <property type="entry name" value="ParB"/>
    <property type="match status" value="1"/>
</dbReference>
<name>X1IM10_9ZZZZ</name>
<evidence type="ECO:0000259" key="1">
    <source>
        <dbReference type="SMART" id="SM00470"/>
    </source>
</evidence>